<evidence type="ECO:0000313" key="3">
    <source>
        <dbReference type="WBParaSite" id="HPLM_0001156601-mRNA-1"/>
    </source>
</evidence>
<reference evidence="3" key="1">
    <citation type="submission" date="2017-02" db="UniProtKB">
        <authorList>
            <consortium name="WormBaseParasite"/>
        </authorList>
    </citation>
    <scope>IDENTIFICATION</scope>
</reference>
<name>A0A0N4WKG1_HAEPC</name>
<sequence>MHHIRPYAPLQISNNKLSLGKCEKLQPEDAWPALP</sequence>
<organism evidence="3">
    <name type="scientific">Haemonchus placei</name>
    <name type="common">Barber's pole worm</name>
    <dbReference type="NCBI Taxonomy" id="6290"/>
    <lineage>
        <taxon>Eukaryota</taxon>
        <taxon>Metazoa</taxon>
        <taxon>Ecdysozoa</taxon>
        <taxon>Nematoda</taxon>
        <taxon>Chromadorea</taxon>
        <taxon>Rhabditida</taxon>
        <taxon>Rhabditina</taxon>
        <taxon>Rhabditomorpha</taxon>
        <taxon>Strongyloidea</taxon>
        <taxon>Trichostrongylidae</taxon>
        <taxon>Haemonchus</taxon>
    </lineage>
</organism>
<dbReference type="Proteomes" id="UP000268014">
    <property type="component" value="Unassembled WGS sequence"/>
</dbReference>
<evidence type="ECO:0000313" key="2">
    <source>
        <dbReference type="Proteomes" id="UP000268014"/>
    </source>
</evidence>
<dbReference type="WBParaSite" id="HPLM_0001156601-mRNA-1">
    <property type="protein sequence ID" value="HPLM_0001156601-mRNA-1"/>
    <property type="gene ID" value="HPLM_0001156601"/>
</dbReference>
<dbReference type="AlphaFoldDB" id="A0A0N4WKG1"/>
<protein>
    <submittedName>
        <fullName evidence="1 3">Uncharacterized protein</fullName>
    </submittedName>
</protein>
<gene>
    <name evidence="1" type="ORF">HPLM_LOCUS11558</name>
</gene>
<proteinExistence type="predicted"/>
<reference evidence="1 2" key="2">
    <citation type="submission" date="2018-11" db="EMBL/GenBank/DDBJ databases">
        <authorList>
            <consortium name="Pathogen Informatics"/>
        </authorList>
    </citation>
    <scope>NUCLEOTIDE SEQUENCE [LARGE SCALE GENOMIC DNA]</scope>
    <source>
        <strain evidence="1 2">MHpl1</strain>
    </source>
</reference>
<evidence type="ECO:0000313" key="1">
    <source>
        <dbReference type="EMBL" id="VDO43182.1"/>
    </source>
</evidence>
<keyword evidence="2" id="KW-1185">Reference proteome</keyword>
<accession>A0A0N4WKG1</accession>
<dbReference type="EMBL" id="UZAF01017599">
    <property type="protein sequence ID" value="VDO43182.1"/>
    <property type="molecule type" value="Genomic_DNA"/>
</dbReference>